<evidence type="ECO:0000313" key="1">
    <source>
        <dbReference type="EMBL" id="RZO27166.1"/>
    </source>
</evidence>
<evidence type="ECO:0000313" key="2">
    <source>
        <dbReference type="Proteomes" id="UP000315825"/>
    </source>
</evidence>
<accession>A0A520N158</accession>
<dbReference type="EMBL" id="SHBE01000001">
    <property type="protein sequence ID" value="RZO27166.1"/>
    <property type="molecule type" value="Genomic_DNA"/>
</dbReference>
<reference evidence="1 2" key="1">
    <citation type="submission" date="2019-02" db="EMBL/GenBank/DDBJ databases">
        <title>Prokaryotic population dynamics and viral predation in marine succession experiment using metagenomics: the confinement effect.</title>
        <authorList>
            <person name="Haro-Moreno J.M."/>
            <person name="Rodriguez-Valera F."/>
            <person name="Lopez-Perez M."/>
        </authorList>
    </citation>
    <scope>NUCLEOTIDE SEQUENCE [LARGE SCALE GENOMIC DNA]</scope>
    <source>
        <strain evidence="1">MED-G159</strain>
    </source>
</reference>
<gene>
    <name evidence="1" type="ORF">EVA92_00035</name>
</gene>
<name>A0A520N158_9GAMM</name>
<organism evidence="1 2">
    <name type="scientific">SAR86 cluster bacterium</name>
    <dbReference type="NCBI Taxonomy" id="2030880"/>
    <lineage>
        <taxon>Bacteria</taxon>
        <taxon>Pseudomonadati</taxon>
        <taxon>Pseudomonadota</taxon>
        <taxon>Gammaproteobacteria</taxon>
        <taxon>SAR86 cluster</taxon>
    </lineage>
</organism>
<proteinExistence type="predicted"/>
<dbReference type="InterPro" id="IPR021848">
    <property type="entry name" value="HODM_asu-like"/>
</dbReference>
<dbReference type="Proteomes" id="UP000315825">
    <property type="component" value="Unassembled WGS sequence"/>
</dbReference>
<dbReference type="AlphaFoldDB" id="A0A520N158"/>
<protein>
    <submittedName>
        <fullName evidence="1">DUF3445 domain-containing protein</fullName>
    </submittedName>
</protein>
<dbReference type="Pfam" id="PF11927">
    <property type="entry name" value="HODM_asu-like"/>
    <property type="match status" value="1"/>
</dbReference>
<comment type="caution">
    <text evidence="1">The sequence shown here is derived from an EMBL/GenBank/DDBJ whole genome shotgun (WGS) entry which is preliminary data.</text>
</comment>
<sequence length="263" mass="30300">MSLAQEIDTNFWSNPPWGKGEKKYRLGLKPIEKSSWFDSKISEKLHSFKIKSFNHRYSDVIAVTEDSIEAQQLLAQEITPASTAFPDLIANISLAVPDDICIIKSSDDQELLAGSVCSPSYWNLKEKIGLPLRKIHSPVKSLNQKIGNPIERFIKNMPMDIPFKRENWFIHEDESRFHNKSESFLSSDISSCYIRSERETILKFSPDYAVFSINVRFKSMKSLIKYREVSEALLKSLDMMDNDEIKYFGGSVKVKRIQRFLSS</sequence>